<gene>
    <name evidence="2" type="ORF">MAR_006190</name>
</gene>
<evidence type="ECO:0000259" key="1">
    <source>
        <dbReference type="Pfam" id="PF01425"/>
    </source>
</evidence>
<dbReference type="Proteomes" id="UP001164746">
    <property type="component" value="Chromosome 1"/>
</dbReference>
<dbReference type="SUPFAM" id="SSF75304">
    <property type="entry name" value="Amidase signature (AS) enzymes"/>
    <property type="match status" value="1"/>
</dbReference>
<keyword evidence="3" id="KW-1185">Reference proteome</keyword>
<evidence type="ECO:0000313" key="3">
    <source>
        <dbReference type="Proteomes" id="UP001164746"/>
    </source>
</evidence>
<dbReference type="PANTHER" id="PTHR45847:SF6">
    <property type="entry name" value="FATTY ACID AMIDE HYDROLASE"/>
    <property type="match status" value="1"/>
</dbReference>
<accession>A0ABY7D7S9</accession>
<dbReference type="InterPro" id="IPR052096">
    <property type="entry name" value="Endocannabinoid_amidase"/>
</dbReference>
<evidence type="ECO:0000313" key="2">
    <source>
        <dbReference type="EMBL" id="WAQ93719.1"/>
    </source>
</evidence>
<feature type="domain" description="Amidase" evidence="1">
    <location>
        <begin position="43"/>
        <end position="92"/>
    </location>
</feature>
<dbReference type="Gene3D" id="3.90.1300.10">
    <property type="entry name" value="Amidase signature (AS) domain"/>
    <property type="match status" value="2"/>
</dbReference>
<name>A0ABY7D7S9_MYAAR</name>
<dbReference type="InterPro" id="IPR023631">
    <property type="entry name" value="Amidase_dom"/>
</dbReference>
<reference evidence="2" key="1">
    <citation type="submission" date="2022-11" db="EMBL/GenBank/DDBJ databases">
        <title>Centuries of genome instability and evolution in soft-shell clam transmissible cancer (bioRxiv).</title>
        <authorList>
            <person name="Hart S.F.M."/>
            <person name="Yonemitsu M.A."/>
            <person name="Giersch R.M."/>
            <person name="Beal B.F."/>
            <person name="Arriagada G."/>
            <person name="Davis B.W."/>
            <person name="Ostrander E.A."/>
            <person name="Goff S.P."/>
            <person name="Metzger M.J."/>
        </authorList>
    </citation>
    <scope>NUCLEOTIDE SEQUENCE</scope>
    <source>
        <strain evidence="2">MELC-2E11</strain>
        <tissue evidence="2">Siphon/mantle</tissue>
    </source>
</reference>
<dbReference type="Pfam" id="PF01425">
    <property type="entry name" value="Amidase"/>
    <property type="match status" value="1"/>
</dbReference>
<protein>
    <submittedName>
        <fullName evidence="2">FAAH1-like protein</fullName>
    </submittedName>
</protein>
<sequence>MEDIYRVCYRWYRIKARILNKQKQCKDAIKQLQDDMDHNGALETNKTLNFMVEPVKEAMEYAKQLDKELENGKDPRPLHGIPVSIKENYYLKLYESKRQLRIGYYVSDGYVPPIPGVERGLLEAKVALERFGHTYYSTDTAGLPVAVQCVALPYREEMALREQV</sequence>
<proteinExistence type="predicted"/>
<dbReference type="PANTHER" id="PTHR45847">
    <property type="entry name" value="FATTY ACID AMIDE HYDROLASE"/>
    <property type="match status" value="1"/>
</dbReference>
<dbReference type="InterPro" id="IPR036928">
    <property type="entry name" value="AS_sf"/>
</dbReference>
<dbReference type="EMBL" id="CP111012">
    <property type="protein sequence ID" value="WAQ93719.1"/>
    <property type="molecule type" value="Genomic_DNA"/>
</dbReference>
<organism evidence="2 3">
    <name type="scientific">Mya arenaria</name>
    <name type="common">Soft-shell clam</name>
    <dbReference type="NCBI Taxonomy" id="6604"/>
    <lineage>
        <taxon>Eukaryota</taxon>
        <taxon>Metazoa</taxon>
        <taxon>Spiralia</taxon>
        <taxon>Lophotrochozoa</taxon>
        <taxon>Mollusca</taxon>
        <taxon>Bivalvia</taxon>
        <taxon>Autobranchia</taxon>
        <taxon>Heteroconchia</taxon>
        <taxon>Euheterodonta</taxon>
        <taxon>Imparidentia</taxon>
        <taxon>Neoheterodontei</taxon>
        <taxon>Myida</taxon>
        <taxon>Myoidea</taxon>
        <taxon>Myidae</taxon>
        <taxon>Mya</taxon>
    </lineage>
</organism>